<dbReference type="SUPFAM" id="SSF56925">
    <property type="entry name" value="OMPA-like"/>
    <property type="match status" value="1"/>
</dbReference>
<comment type="caution">
    <text evidence="2">The sequence shown here is derived from an EMBL/GenBank/DDBJ whole genome shotgun (WGS) entry which is preliminary data.</text>
</comment>
<evidence type="ECO:0008006" key="4">
    <source>
        <dbReference type="Google" id="ProtNLM"/>
    </source>
</evidence>
<dbReference type="RefSeq" id="WP_166518350.1">
    <property type="nucleotide sequence ID" value="NZ_JAAABJ010000114.1"/>
</dbReference>
<gene>
    <name evidence="2" type="ORF">GNY06_00635</name>
</gene>
<reference evidence="2 3" key="1">
    <citation type="submission" date="2019-11" db="EMBL/GenBank/DDBJ databases">
        <title>Characterization of Elizabethkingia argenteiflava sp. nov., isolated from inner surface of Soybean Pods.</title>
        <authorList>
            <person name="Mo S."/>
        </authorList>
    </citation>
    <scope>NUCLEOTIDE SEQUENCE [LARGE SCALE GENOMIC DNA]</scope>
    <source>
        <strain evidence="2 3">YB22</strain>
    </source>
</reference>
<organism evidence="2 3">
    <name type="scientific">Elizabethkingia argenteiflava</name>
    <dbReference type="NCBI Taxonomy" id="2681556"/>
    <lineage>
        <taxon>Bacteria</taxon>
        <taxon>Pseudomonadati</taxon>
        <taxon>Bacteroidota</taxon>
        <taxon>Flavobacteriia</taxon>
        <taxon>Flavobacteriales</taxon>
        <taxon>Weeksellaceae</taxon>
        <taxon>Elizabethkingia</taxon>
    </lineage>
</organism>
<protein>
    <recommendedName>
        <fullName evidence="4">Outer membrane protein beta-barrel domain-containing protein</fullName>
    </recommendedName>
</protein>
<dbReference type="AlphaFoldDB" id="A0A845PSE6"/>
<proteinExistence type="predicted"/>
<keyword evidence="1" id="KW-0732">Signal</keyword>
<dbReference type="EMBL" id="JAAABJ010000114">
    <property type="protein sequence ID" value="NAW49961.1"/>
    <property type="molecule type" value="Genomic_DNA"/>
</dbReference>
<dbReference type="Proteomes" id="UP000553459">
    <property type="component" value="Unassembled WGS sequence"/>
</dbReference>
<name>A0A845PSE6_9FLAO</name>
<dbReference type="InterPro" id="IPR011250">
    <property type="entry name" value="OMP/PagP_B-barrel"/>
</dbReference>
<accession>A0A845PSE6</accession>
<feature type="signal peptide" evidence="1">
    <location>
        <begin position="1"/>
        <end position="22"/>
    </location>
</feature>
<evidence type="ECO:0000256" key="1">
    <source>
        <dbReference type="SAM" id="SignalP"/>
    </source>
</evidence>
<keyword evidence="3" id="KW-1185">Reference proteome</keyword>
<feature type="chain" id="PRO_5032715693" description="Outer membrane protein beta-barrel domain-containing protein" evidence="1">
    <location>
        <begin position="23"/>
        <end position="195"/>
    </location>
</feature>
<evidence type="ECO:0000313" key="3">
    <source>
        <dbReference type="Proteomes" id="UP000553459"/>
    </source>
</evidence>
<evidence type="ECO:0000313" key="2">
    <source>
        <dbReference type="EMBL" id="NAW49961.1"/>
    </source>
</evidence>
<sequence length="195" mass="21086">MKKLIFGTAMILATGLFSFTKAQLKQGNWMVGGNILTSNFGLKSGGSYNFILQPKAAYFLRDNKAIGGLVTFGFNGAKNAKTTYTYNVGLLGRYYLNNNQVHNLLKQGKFFLEGNLGIGGTTQTQGGISTTGLNLGVGPGYAYFLTHNIAVEGLVKYVGDFGFGNNSNTSNLEFNVGLQVYLPTSKVKQITRDIH</sequence>